<name>A0A073CR43_PLAA1</name>
<dbReference type="EC" id="2.8.2.23" evidence="5"/>
<dbReference type="HOGENOM" id="CLU_513555_0_0_3"/>
<dbReference type="SUPFAM" id="SSF52540">
    <property type="entry name" value="P-loop containing nucleoside triphosphate hydrolases"/>
    <property type="match status" value="1"/>
</dbReference>
<dbReference type="Pfam" id="PF08241">
    <property type="entry name" value="Methyltransf_11"/>
    <property type="match status" value="1"/>
</dbReference>
<feature type="domain" description="Sulfotransferase" evidence="3">
    <location>
        <begin position="16"/>
        <end position="216"/>
    </location>
</feature>
<evidence type="ECO:0000259" key="3">
    <source>
        <dbReference type="Pfam" id="PF00685"/>
    </source>
</evidence>
<evidence type="ECO:0000256" key="1">
    <source>
        <dbReference type="ARBA" id="ARBA00022679"/>
    </source>
</evidence>
<dbReference type="GO" id="GO:0008467">
    <property type="term" value="F:[heparan sulfate]-glucosamine 3-sulfotransferase activity"/>
    <property type="evidence" value="ECO:0007669"/>
    <property type="project" value="UniProtKB-EC"/>
</dbReference>
<dbReference type="CDD" id="cd02440">
    <property type="entry name" value="AdoMet_MTases"/>
    <property type="match status" value="1"/>
</dbReference>
<protein>
    <submittedName>
        <fullName evidence="5">Sulfotransferase domain protein</fullName>
        <ecNumber evidence="5">2.8.2.23</ecNumber>
    </submittedName>
</protein>
<dbReference type="InterPro" id="IPR037359">
    <property type="entry name" value="NST/OST"/>
</dbReference>
<dbReference type="Gene3D" id="3.40.50.300">
    <property type="entry name" value="P-loop containing nucleotide triphosphate hydrolases"/>
    <property type="match status" value="1"/>
</dbReference>
<proteinExistence type="predicted"/>
<dbReference type="STRING" id="388467.A19Y_1454"/>
<dbReference type="PANTHER" id="PTHR10605:SF56">
    <property type="entry name" value="BIFUNCTIONAL HEPARAN SULFATE N-DEACETYLASE_N-SULFOTRANSFERASE"/>
    <property type="match status" value="1"/>
</dbReference>
<sequence length="528" mass="61352">MIQQARTIDSKPITAPQFIILGVQKGGTNSLYQYLCQHPQIVAATQKEIHFFTLNYQQGLEWYESQFSPEADGKQLISGEGSPYYFFHPLVPQRIYEFFPKTRFIVLLRNPVDRAISHYYWEVKLGYESLSLEDAIAQETQRLQGEAEKMGSDPTYFSFNHQHYSYLSRGIYIDQLQRWMNFFPREQFLILRSENLYSDSEKVVNQVFDFLGIPNYQLLSYDKYNVNSYPNIDPIIRKQLQDYFQPFNQKLTDFLGQDWSWEIPNSFSNSTPKLLDSSENTSSQPILNSVKIMKKVDYESAWDDYAKNWQSVRSEEVYRGDEWIGFAAGAATSLAEYEALIENQFIAPYIQKHHQVLEIGVGGGKTAALLLKYCDRLVCADISKELLKATQNRLGDERVRYVKLDGLTLDGIAPNSLDVCFCYDTLVHIEPRDIFNYLTRIPALLKGDRICIFHHTNLLSELGWEKFLQDWDKNLLGNRHGTAFSLMTDTIMEKFLTHLNYEIIRKDNESVPRDCVWVCQAPEVISDQ</sequence>
<accession>A0A073CR43</accession>
<dbReference type="InterPro" id="IPR013216">
    <property type="entry name" value="Methyltransf_11"/>
</dbReference>
<dbReference type="InterPro" id="IPR029063">
    <property type="entry name" value="SAM-dependent_MTases_sf"/>
</dbReference>
<dbReference type="eggNOG" id="COG2226">
    <property type="taxonomic scope" value="Bacteria"/>
</dbReference>
<dbReference type="InterPro" id="IPR027417">
    <property type="entry name" value="P-loop_NTPase"/>
</dbReference>
<reference evidence="5 6" key="1">
    <citation type="journal article" date="2014" name="Appl. Environ. Microbiol.">
        <title>Elucidation of insertion elements encoded on plasmids and in vitro construction of shuttle vectors from the toxic cyanobacterium Planktothrix.</title>
        <authorList>
            <person name="Christiansen G."/>
            <person name="Goesmann A."/>
            <person name="Kurmayer R."/>
        </authorList>
    </citation>
    <scope>NUCLEOTIDE SEQUENCE [LARGE SCALE GENOMIC DNA]</scope>
    <source>
        <strain evidence="5 6">NIVA-CYA 126/8</strain>
    </source>
</reference>
<keyword evidence="1 5" id="KW-0808">Transferase</keyword>
<evidence type="ECO:0000313" key="5">
    <source>
        <dbReference type="EMBL" id="KEI66500.1"/>
    </source>
</evidence>
<dbReference type="SUPFAM" id="SSF53335">
    <property type="entry name" value="S-adenosyl-L-methionine-dependent methyltransferases"/>
    <property type="match status" value="1"/>
</dbReference>
<dbReference type="PANTHER" id="PTHR10605">
    <property type="entry name" value="HEPARAN SULFATE SULFOTRANSFERASE"/>
    <property type="match status" value="1"/>
</dbReference>
<evidence type="ECO:0000259" key="4">
    <source>
        <dbReference type="Pfam" id="PF08241"/>
    </source>
</evidence>
<dbReference type="Gene3D" id="3.40.50.150">
    <property type="entry name" value="Vaccinia Virus protein VP39"/>
    <property type="match status" value="1"/>
</dbReference>
<keyword evidence="6" id="KW-1185">Reference proteome</keyword>
<keyword evidence="2" id="KW-0325">Glycoprotein</keyword>
<dbReference type="Pfam" id="PF00685">
    <property type="entry name" value="Sulfotransfer_1"/>
    <property type="match status" value="1"/>
</dbReference>
<dbReference type="GeneID" id="77287671"/>
<evidence type="ECO:0000313" key="6">
    <source>
        <dbReference type="Proteomes" id="UP000027395"/>
    </source>
</evidence>
<feature type="domain" description="Methyltransferase type 11" evidence="4">
    <location>
        <begin position="357"/>
        <end position="440"/>
    </location>
</feature>
<evidence type="ECO:0000256" key="2">
    <source>
        <dbReference type="ARBA" id="ARBA00023180"/>
    </source>
</evidence>
<dbReference type="Proteomes" id="UP000027395">
    <property type="component" value="Chromosome"/>
</dbReference>
<organism evidence="5 6">
    <name type="scientific">Planktothrix agardhii (strain NIVA-CYA 126/8)</name>
    <dbReference type="NCBI Taxonomy" id="388467"/>
    <lineage>
        <taxon>Bacteria</taxon>
        <taxon>Bacillati</taxon>
        <taxon>Cyanobacteriota</taxon>
        <taxon>Cyanophyceae</taxon>
        <taxon>Oscillatoriophycideae</taxon>
        <taxon>Oscillatoriales</taxon>
        <taxon>Microcoleaceae</taxon>
        <taxon>Planktothrix</taxon>
    </lineage>
</organism>
<dbReference type="EMBL" id="CM002803">
    <property type="protein sequence ID" value="KEI66500.1"/>
    <property type="molecule type" value="Genomic_DNA"/>
</dbReference>
<dbReference type="GO" id="GO:0008757">
    <property type="term" value="F:S-adenosylmethionine-dependent methyltransferase activity"/>
    <property type="evidence" value="ECO:0007669"/>
    <property type="project" value="InterPro"/>
</dbReference>
<dbReference type="InterPro" id="IPR000863">
    <property type="entry name" value="Sulfotransferase_dom"/>
</dbReference>
<dbReference type="AlphaFoldDB" id="A0A073CR43"/>
<gene>
    <name evidence="5" type="ORF">A19Y_1454</name>
</gene>
<dbReference type="PATRIC" id="fig|388467.6.peg.1392"/>
<dbReference type="RefSeq" id="WP_227350368.1">
    <property type="nucleotide sequence ID" value="NZ_CM002803.1"/>
</dbReference>